<name>A0A516H688_9PROT</name>
<dbReference type="KEGG" id="fer:FNB15_19290"/>
<evidence type="ECO:0000313" key="2">
    <source>
        <dbReference type="Proteomes" id="UP000317496"/>
    </source>
</evidence>
<protein>
    <submittedName>
        <fullName evidence="1">DNA polymerase III subunit chi</fullName>
    </submittedName>
</protein>
<gene>
    <name evidence="1" type="ORF">FNB15_19290</name>
</gene>
<proteinExistence type="predicted"/>
<dbReference type="GO" id="GO:0003677">
    <property type="term" value="F:DNA binding"/>
    <property type="evidence" value="ECO:0007669"/>
    <property type="project" value="InterPro"/>
</dbReference>
<dbReference type="NCBIfam" id="NF004347">
    <property type="entry name" value="PRK05728.1-4"/>
    <property type="match status" value="1"/>
</dbReference>
<dbReference type="PANTHER" id="PTHR38767:SF1">
    <property type="entry name" value="DNA POLYMERASE III SUBUNIT CHI"/>
    <property type="match status" value="1"/>
</dbReference>
<dbReference type="Gene3D" id="3.40.50.10110">
    <property type="entry name" value="DNA polymerase III subunit chi"/>
    <property type="match status" value="1"/>
</dbReference>
<dbReference type="GO" id="GO:0006260">
    <property type="term" value="P:DNA replication"/>
    <property type="evidence" value="ECO:0007669"/>
    <property type="project" value="InterPro"/>
</dbReference>
<dbReference type="InterPro" id="IPR007459">
    <property type="entry name" value="DNA_pol3_chi"/>
</dbReference>
<dbReference type="RefSeq" id="WP_144258282.1">
    <property type="nucleotide sequence ID" value="NZ_CP041636.1"/>
</dbReference>
<dbReference type="SUPFAM" id="SSF102400">
    <property type="entry name" value="DNA polymerase III chi subunit"/>
    <property type="match status" value="1"/>
</dbReference>
<dbReference type="GO" id="GO:0003887">
    <property type="term" value="F:DNA-directed DNA polymerase activity"/>
    <property type="evidence" value="ECO:0007669"/>
    <property type="project" value="InterPro"/>
</dbReference>
<reference evidence="1 2" key="1">
    <citation type="submission" date="2019-07" db="EMBL/GenBank/DDBJ databases">
        <title>Genome sequencing for Ferrovibrio sp. K5.</title>
        <authorList>
            <person name="Park S.-J."/>
        </authorList>
    </citation>
    <scope>NUCLEOTIDE SEQUENCE [LARGE SCALE GENOMIC DNA]</scope>
    <source>
        <strain evidence="1 2">K5</strain>
    </source>
</reference>
<dbReference type="Pfam" id="PF04364">
    <property type="entry name" value="DNA_pol3_chi"/>
    <property type="match status" value="1"/>
</dbReference>
<dbReference type="AlphaFoldDB" id="A0A516H688"/>
<dbReference type="InterPro" id="IPR036768">
    <property type="entry name" value="PolIII_chi_sf"/>
</dbReference>
<accession>A0A516H688</accession>
<dbReference type="OrthoDB" id="9795973at2"/>
<dbReference type="Proteomes" id="UP000317496">
    <property type="component" value="Chromosome"/>
</dbReference>
<dbReference type="EMBL" id="CP041636">
    <property type="protein sequence ID" value="QDO99286.1"/>
    <property type="molecule type" value="Genomic_DNA"/>
</dbReference>
<evidence type="ECO:0000313" key="1">
    <source>
        <dbReference type="EMBL" id="QDO99286.1"/>
    </source>
</evidence>
<dbReference type="PANTHER" id="PTHR38767">
    <property type="entry name" value="DNA POLYMERASE III SUBUNIT CHI"/>
    <property type="match status" value="1"/>
</dbReference>
<sequence>MAELLFYHLTRRRLEQVLPELLEKTLQKGWKAVVKGGSEERIQALNGELWTYGRNSFLPHGIKPDGFAEKQPIYLTVEDERPNQADVLFLVDGADATDVSAYTRVCDLFDGNDDAAVDAARQRWKRAKDAGHKLTYWQQNEDTGGWIKKAEG</sequence>
<dbReference type="GO" id="GO:0032298">
    <property type="term" value="P:positive regulation of DNA-templated DNA replication initiation"/>
    <property type="evidence" value="ECO:0007669"/>
    <property type="project" value="TreeGrafter"/>
</dbReference>
<organism evidence="1 2">
    <name type="scientific">Ferrovibrio terrae</name>
    <dbReference type="NCBI Taxonomy" id="2594003"/>
    <lineage>
        <taxon>Bacteria</taxon>
        <taxon>Pseudomonadati</taxon>
        <taxon>Pseudomonadota</taxon>
        <taxon>Alphaproteobacteria</taxon>
        <taxon>Rhodospirillales</taxon>
        <taxon>Rhodospirillaceae</taxon>
        <taxon>Ferrovibrio</taxon>
    </lineage>
</organism>
<keyword evidence="2" id="KW-1185">Reference proteome</keyword>